<keyword evidence="11" id="KW-1185">Reference proteome</keyword>
<dbReference type="AlphaFoldDB" id="A0A0A0K9X6"/>
<keyword evidence="3 7" id="KW-0805">Transcription regulation</keyword>
<dbReference type="PANTHER" id="PTHR31500">
    <property type="entry name" value="AT-HOOK MOTIF NUCLEAR-LOCALIZED PROTEIN 9"/>
    <property type="match status" value="1"/>
</dbReference>
<dbReference type="SMART" id="SM00384">
    <property type="entry name" value="AT_hook"/>
    <property type="match status" value="2"/>
</dbReference>
<dbReference type="STRING" id="3659.A0A0A0K9X6"/>
<evidence type="ECO:0000313" key="10">
    <source>
        <dbReference type="EMBL" id="KGN45649.1"/>
    </source>
</evidence>
<dbReference type="OMA" id="MDRRDPM"/>
<dbReference type="SUPFAM" id="SSF117856">
    <property type="entry name" value="AF0104/ALDC/Ptd012-like"/>
    <property type="match status" value="1"/>
</dbReference>
<feature type="compositionally biased region" description="Polar residues" evidence="8">
    <location>
        <begin position="10"/>
        <end position="47"/>
    </location>
</feature>
<protein>
    <recommendedName>
        <fullName evidence="7">AT-hook motif nuclear-localized protein</fullName>
    </recommendedName>
</protein>
<name>A0A0A0K9X6_CUCSA</name>
<dbReference type="InterPro" id="IPR039605">
    <property type="entry name" value="AHL"/>
</dbReference>
<sequence>MDRRDPMALSGSQSFYMQRGISNSGSGAQGLRSSTNPNVAFQTNTGGNNVGSGLPMDPNSGISPYGGNVGAQSGGVVASEPVKRKRGRPRKYGTEGTVSLALSPSPSAVNPATVASSPKRGRGRPPGSGKKQQLASLCETLSGSAGMGFTPHVITIGIGEDVAAKIMSFSQQGPRVVCILSANGAVSTVTLRQPSTSGGTVTYEGRFEIICLSGSYALGEIAGSRNRTGGLSVSLASPDGRVIGGGVGGALVAATPVQVIVGSFMWGSSKSKYKKREAIEGVIDSDHQSVDHAVAIASVQQNQNLTPTSSVSMWPSSQSLDMRNAHIDIDLMRG</sequence>
<evidence type="ECO:0000256" key="1">
    <source>
        <dbReference type="ARBA" id="ARBA00003687"/>
    </source>
</evidence>
<dbReference type="KEGG" id="csv:101203138"/>
<evidence type="ECO:0000256" key="7">
    <source>
        <dbReference type="RuleBase" id="RU367031"/>
    </source>
</evidence>
<dbReference type="Pfam" id="PF03479">
    <property type="entry name" value="PCC"/>
    <property type="match status" value="1"/>
</dbReference>
<dbReference type="OrthoDB" id="688543at2759"/>
<feature type="domain" description="PPC" evidence="9">
    <location>
        <begin position="145"/>
        <end position="286"/>
    </location>
</feature>
<accession>A0A0A0K9X6</accession>
<evidence type="ECO:0000313" key="11">
    <source>
        <dbReference type="Proteomes" id="UP000029981"/>
    </source>
</evidence>
<dbReference type="CDD" id="cd11378">
    <property type="entry name" value="DUF296"/>
    <property type="match status" value="1"/>
</dbReference>
<dbReference type="PANTHER" id="PTHR31500:SF9">
    <property type="entry name" value="AT-HOOK MOTIF NUCLEAR-LOCALIZED PROTEIN 9"/>
    <property type="match status" value="1"/>
</dbReference>
<dbReference type="Gene3D" id="3.30.1330.80">
    <property type="entry name" value="Hypothetical protein, similar to alpha- acetolactate decarboxylase, domain 2"/>
    <property type="match status" value="1"/>
</dbReference>
<evidence type="ECO:0000259" key="9">
    <source>
        <dbReference type="PROSITE" id="PS51742"/>
    </source>
</evidence>
<dbReference type="EMBL" id="CM002927">
    <property type="protein sequence ID" value="KGN45649.1"/>
    <property type="molecule type" value="Genomic_DNA"/>
</dbReference>
<reference evidence="10 11" key="4">
    <citation type="journal article" date="2011" name="BMC Genomics">
        <title>RNA-Seq improves annotation of protein-coding genes in the cucumber genome.</title>
        <authorList>
            <person name="Li Z."/>
            <person name="Zhang Z."/>
            <person name="Yan P."/>
            <person name="Huang S."/>
            <person name="Fei Z."/>
            <person name="Lin K."/>
        </authorList>
    </citation>
    <scope>NUCLEOTIDE SEQUENCE [LARGE SCALE GENOMIC DNA]</scope>
    <source>
        <strain evidence="11">cv. 9930</strain>
    </source>
</reference>
<dbReference type="InterPro" id="IPR017956">
    <property type="entry name" value="AT_hook_DNA-bd_motif"/>
</dbReference>
<comment type="domain">
    <text evidence="7">The PPC domain mediates interactions between AHL proteins.</text>
</comment>
<dbReference type="eggNOG" id="ENOG502QTYW">
    <property type="taxonomic scope" value="Eukaryota"/>
</dbReference>
<evidence type="ECO:0000256" key="6">
    <source>
        <dbReference type="ARBA" id="ARBA00023242"/>
    </source>
</evidence>
<comment type="subcellular location">
    <subcellularLocation>
        <location evidence="2 7">Nucleus</location>
    </subcellularLocation>
</comment>
<feature type="region of interest" description="Disordered" evidence="8">
    <location>
        <begin position="1"/>
        <end position="134"/>
    </location>
</feature>
<keyword evidence="6 7" id="KW-0539">Nucleus</keyword>
<evidence type="ECO:0000256" key="4">
    <source>
        <dbReference type="ARBA" id="ARBA00023125"/>
    </source>
</evidence>
<keyword evidence="5 7" id="KW-0804">Transcription</keyword>
<feature type="compositionally biased region" description="Polar residues" evidence="8">
    <location>
        <begin position="96"/>
        <end position="115"/>
    </location>
</feature>
<dbReference type="FunFam" id="3.30.1330.80:FF:000003">
    <property type="entry name" value="AT-hook motif nuclear-localized protein 1-like"/>
    <property type="match status" value="1"/>
</dbReference>
<comment type="function">
    <text evidence="1 7">Transcription factor that specifically binds AT-rich DNA sequences related to the nuclear matrix attachment regions (MARs).</text>
</comment>
<dbReference type="GO" id="GO:0005634">
    <property type="term" value="C:nucleus"/>
    <property type="evidence" value="ECO:0007669"/>
    <property type="project" value="UniProtKB-SubCell"/>
</dbReference>
<evidence type="ECO:0000256" key="2">
    <source>
        <dbReference type="ARBA" id="ARBA00004123"/>
    </source>
</evidence>
<proteinExistence type="predicted"/>
<dbReference type="GO" id="GO:0003680">
    <property type="term" value="F:minor groove of adenine-thymine-rich DNA binding"/>
    <property type="evidence" value="ECO:0007669"/>
    <property type="project" value="UniProtKB-UniRule"/>
</dbReference>
<evidence type="ECO:0000256" key="8">
    <source>
        <dbReference type="SAM" id="MobiDB-lite"/>
    </source>
</evidence>
<evidence type="ECO:0000256" key="3">
    <source>
        <dbReference type="ARBA" id="ARBA00023015"/>
    </source>
</evidence>
<organism evidence="10 11">
    <name type="scientific">Cucumis sativus</name>
    <name type="common">Cucumber</name>
    <dbReference type="NCBI Taxonomy" id="3659"/>
    <lineage>
        <taxon>Eukaryota</taxon>
        <taxon>Viridiplantae</taxon>
        <taxon>Streptophyta</taxon>
        <taxon>Embryophyta</taxon>
        <taxon>Tracheophyta</taxon>
        <taxon>Spermatophyta</taxon>
        <taxon>Magnoliopsida</taxon>
        <taxon>eudicotyledons</taxon>
        <taxon>Gunneridae</taxon>
        <taxon>Pentapetalae</taxon>
        <taxon>rosids</taxon>
        <taxon>fabids</taxon>
        <taxon>Cucurbitales</taxon>
        <taxon>Cucurbitaceae</taxon>
        <taxon>Benincaseae</taxon>
        <taxon>Cucumis</taxon>
    </lineage>
</organism>
<reference evidence="10 11" key="2">
    <citation type="journal article" date="2009" name="PLoS ONE">
        <title>An integrated genetic and cytogenetic map of the cucumber genome.</title>
        <authorList>
            <person name="Ren Y."/>
            <person name="Zhang Z."/>
            <person name="Liu J."/>
            <person name="Staub J.E."/>
            <person name="Han Y."/>
            <person name="Cheng Z."/>
            <person name="Li X."/>
            <person name="Lu J."/>
            <person name="Miao H."/>
            <person name="Kang H."/>
            <person name="Xie B."/>
            <person name="Gu X."/>
            <person name="Wang X."/>
            <person name="Du Y."/>
            <person name="Jin W."/>
            <person name="Huang S."/>
        </authorList>
    </citation>
    <scope>NUCLEOTIDE SEQUENCE [LARGE SCALE GENOMIC DNA]</scope>
    <source>
        <strain evidence="11">cv. 9930</strain>
    </source>
</reference>
<dbReference type="InterPro" id="IPR005175">
    <property type="entry name" value="PPC_dom"/>
</dbReference>
<gene>
    <name evidence="10" type="ORF">Csa_6G003410</name>
</gene>
<dbReference type="PRINTS" id="PR00929">
    <property type="entry name" value="ATHOOK"/>
</dbReference>
<dbReference type="Gramene" id="KGN45649">
    <property type="protein sequence ID" value="KGN45649"/>
    <property type="gene ID" value="Csa_6G003410"/>
</dbReference>
<reference evidence="10 11" key="1">
    <citation type="journal article" date="2009" name="Nat. Genet.">
        <title>The genome of the cucumber, Cucumis sativus L.</title>
        <authorList>
            <person name="Huang S."/>
            <person name="Li R."/>
            <person name="Zhang Z."/>
            <person name="Li L."/>
            <person name="Gu X."/>
            <person name="Fan W."/>
            <person name="Lucas W.J."/>
            <person name="Wang X."/>
            <person name="Xie B."/>
            <person name="Ni P."/>
            <person name="Ren Y."/>
            <person name="Zhu H."/>
            <person name="Li J."/>
            <person name="Lin K."/>
            <person name="Jin W."/>
            <person name="Fei Z."/>
            <person name="Li G."/>
            <person name="Staub J."/>
            <person name="Kilian A."/>
            <person name="van der Vossen E.A."/>
            <person name="Wu Y."/>
            <person name="Guo J."/>
            <person name="He J."/>
            <person name="Jia Z."/>
            <person name="Ren Y."/>
            <person name="Tian G."/>
            <person name="Lu Y."/>
            <person name="Ruan J."/>
            <person name="Qian W."/>
            <person name="Wang M."/>
            <person name="Huang Q."/>
            <person name="Li B."/>
            <person name="Xuan Z."/>
            <person name="Cao J."/>
            <person name="Asan"/>
            <person name="Wu Z."/>
            <person name="Zhang J."/>
            <person name="Cai Q."/>
            <person name="Bai Y."/>
            <person name="Zhao B."/>
            <person name="Han Y."/>
            <person name="Li Y."/>
            <person name="Li X."/>
            <person name="Wang S."/>
            <person name="Shi Q."/>
            <person name="Liu S."/>
            <person name="Cho W.K."/>
            <person name="Kim J.Y."/>
            <person name="Xu Y."/>
            <person name="Heller-Uszynska K."/>
            <person name="Miao H."/>
            <person name="Cheng Z."/>
            <person name="Zhang S."/>
            <person name="Wu J."/>
            <person name="Yang Y."/>
            <person name="Kang H."/>
            <person name="Li M."/>
            <person name="Liang H."/>
            <person name="Ren X."/>
            <person name="Shi Z."/>
            <person name="Wen M."/>
            <person name="Jian M."/>
            <person name="Yang H."/>
            <person name="Zhang G."/>
            <person name="Yang Z."/>
            <person name="Chen R."/>
            <person name="Liu S."/>
            <person name="Li J."/>
            <person name="Ma L."/>
            <person name="Liu H."/>
            <person name="Zhou Y."/>
            <person name="Zhao J."/>
            <person name="Fang X."/>
            <person name="Li G."/>
            <person name="Fang L."/>
            <person name="Li Y."/>
            <person name="Liu D."/>
            <person name="Zheng H."/>
            <person name="Zhang Y."/>
            <person name="Qin N."/>
            <person name="Li Z."/>
            <person name="Yang G."/>
            <person name="Yang S."/>
            <person name="Bolund L."/>
            <person name="Kristiansen K."/>
            <person name="Zheng H."/>
            <person name="Li S."/>
            <person name="Zhang X."/>
            <person name="Yang H."/>
            <person name="Wang J."/>
            <person name="Sun R."/>
            <person name="Zhang B."/>
            <person name="Jiang S."/>
            <person name="Wang J."/>
            <person name="Du Y."/>
            <person name="Li S."/>
        </authorList>
    </citation>
    <scope>NUCLEOTIDE SEQUENCE [LARGE SCALE GENOMIC DNA]</scope>
    <source>
        <strain evidence="11">cv. 9930</strain>
    </source>
</reference>
<reference evidence="10 11" key="3">
    <citation type="journal article" date="2010" name="BMC Genomics">
        <title>Transcriptome sequencing and comparative analysis of cucumber flowers with different sex types.</title>
        <authorList>
            <person name="Guo S."/>
            <person name="Zheng Y."/>
            <person name="Joung J.G."/>
            <person name="Liu S."/>
            <person name="Zhang Z."/>
            <person name="Crasta O.R."/>
            <person name="Sobral B.W."/>
            <person name="Xu Y."/>
            <person name="Huang S."/>
            <person name="Fei Z."/>
        </authorList>
    </citation>
    <scope>NUCLEOTIDE SEQUENCE [LARGE SCALE GENOMIC DNA]</scope>
    <source>
        <strain evidence="11">cv. 9930</strain>
    </source>
</reference>
<dbReference type="Proteomes" id="UP000029981">
    <property type="component" value="Chromosome 6"/>
</dbReference>
<dbReference type="PROSITE" id="PS51742">
    <property type="entry name" value="PPC"/>
    <property type="match status" value="1"/>
</dbReference>
<keyword evidence="4 7" id="KW-0238">DNA-binding</keyword>
<evidence type="ECO:0000256" key="5">
    <source>
        <dbReference type="ARBA" id="ARBA00023163"/>
    </source>
</evidence>